<evidence type="ECO:0000313" key="1">
    <source>
        <dbReference type="EMBL" id="GEU35312.1"/>
    </source>
</evidence>
<gene>
    <name evidence="1" type="ORF">Tci_007290</name>
</gene>
<dbReference type="AlphaFoldDB" id="A0A6L2JF71"/>
<protein>
    <recommendedName>
        <fullName evidence="2">Retrovirus-related Pol polyprotein from transposon TNT 1-94</fullName>
    </recommendedName>
</protein>
<name>A0A6L2JF71_TANCI</name>
<sequence>MLLMQAQENEVDLDEDQLFFLASGQTNTFDADVDDEPTMFMANLDSADPVYDEACLTYDSDILSKDNEEQVVQSDVSSIPNDALMMIINDIDTQYATNNAPNKAIHVSLTAKLDRYKELAKTYKQRAKFNLTEREMIIDTQMRMIIKDHNFKEESLQKDLYSVKVQLNSTINHNKLIREELSTVAIGYKNPFYLFKSKQVQHALYIGQDIVKPNHARVLVHDSEDTLEIAETTRKQMNKKLKD</sequence>
<proteinExistence type="predicted"/>
<comment type="caution">
    <text evidence="1">The sequence shown here is derived from an EMBL/GenBank/DDBJ whole genome shotgun (WGS) entry which is preliminary data.</text>
</comment>
<organism evidence="1">
    <name type="scientific">Tanacetum cinerariifolium</name>
    <name type="common">Dalmatian daisy</name>
    <name type="synonym">Chrysanthemum cinerariifolium</name>
    <dbReference type="NCBI Taxonomy" id="118510"/>
    <lineage>
        <taxon>Eukaryota</taxon>
        <taxon>Viridiplantae</taxon>
        <taxon>Streptophyta</taxon>
        <taxon>Embryophyta</taxon>
        <taxon>Tracheophyta</taxon>
        <taxon>Spermatophyta</taxon>
        <taxon>Magnoliopsida</taxon>
        <taxon>eudicotyledons</taxon>
        <taxon>Gunneridae</taxon>
        <taxon>Pentapetalae</taxon>
        <taxon>asterids</taxon>
        <taxon>campanulids</taxon>
        <taxon>Asterales</taxon>
        <taxon>Asteraceae</taxon>
        <taxon>Asteroideae</taxon>
        <taxon>Anthemideae</taxon>
        <taxon>Anthemidinae</taxon>
        <taxon>Tanacetum</taxon>
    </lineage>
</organism>
<reference evidence="1" key="1">
    <citation type="journal article" date="2019" name="Sci. Rep.">
        <title>Draft genome of Tanacetum cinerariifolium, the natural source of mosquito coil.</title>
        <authorList>
            <person name="Yamashiro T."/>
            <person name="Shiraishi A."/>
            <person name="Satake H."/>
            <person name="Nakayama K."/>
        </authorList>
    </citation>
    <scope>NUCLEOTIDE SEQUENCE</scope>
</reference>
<accession>A0A6L2JF71</accession>
<evidence type="ECO:0008006" key="2">
    <source>
        <dbReference type="Google" id="ProtNLM"/>
    </source>
</evidence>
<dbReference type="EMBL" id="BKCJ010000676">
    <property type="protein sequence ID" value="GEU35312.1"/>
    <property type="molecule type" value="Genomic_DNA"/>
</dbReference>